<dbReference type="EMBL" id="AP014959">
    <property type="protein sequence ID" value="BAS83891.1"/>
    <property type="molecule type" value="Genomic_DNA"/>
</dbReference>
<feature type="region of interest" description="Disordered" evidence="1">
    <location>
        <begin position="1"/>
        <end position="22"/>
    </location>
</feature>
<sequence>MGVAVGGRGHGRVEREAQVRQPMLAGRLEDHVAGEGVGAVDDVEEAERVVEREREEAGGGGEEDEAAGGEGVGEETGRDELGVDLEEVARRAAPREVRVQEGHREH</sequence>
<dbReference type="AlphaFoldDB" id="A0A0P0VWP3"/>
<proteinExistence type="predicted"/>
<keyword evidence="3" id="KW-1185">Reference proteome</keyword>
<organism evidence="2 3">
    <name type="scientific">Oryza sativa subsp. japonica</name>
    <name type="common">Rice</name>
    <dbReference type="NCBI Taxonomy" id="39947"/>
    <lineage>
        <taxon>Eukaryota</taxon>
        <taxon>Viridiplantae</taxon>
        <taxon>Streptophyta</taxon>
        <taxon>Embryophyta</taxon>
        <taxon>Tracheophyta</taxon>
        <taxon>Spermatophyta</taxon>
        <taxon>Magnoliopsida</taxon>
        <taxon>Liliopsida</taxon>
        <taxon>Poales</taxon>
        <taxon>Poaceae</taxon>
        <taxon>BOP clade</taxon>
        <taxon>Oryzoideae</taxon>
        <taxon>Oryzeae</taxon>
        <taxon>Oryzinae</taxon>
        <taxon>Oryza</taxon>
        <taxon>Oryza sativa</taxon>
    </lineage>
</organism>
<evidence type="ECO:0000313" key="3">
    <source>
        <dbReference type="Proteomes" id="UP000059680"/>
    </source>
</evidence>
<feature type="non-terminal residue" evidence="2">
    <location>
        <position position="106"/>
    </location>
</feature>
<dbReference type="Gramene" id="Os03t0314450-00">
    <property type="protein sequence ID" value="Os03t0314450-00"/>
    <property type="gene ID" value="Os03g0314450"/>
</dbReference>
<feature type="region of interest" description="Disordered" evidence="1">
    <location>
        <begin position="35"/>
        <end position="106"/>
    </location>
</feature>
<reference evidence="2 3" key="3">
    <citation type="journal article" date="2013" name="Rice">
        <title>Improvement of the Oryza sativa Nipponbare reference genome using next generation sequence and optical map data.</title>
        <authorList>
            <person name="Kawahara Y."/>
            <person name="de la Bastide M."/>
            <person name="Hamilton J.P."/>
            <person name="Kanamori H."/>
            <person name="McCombie W.R."/>
            <person name="Ouyang S."/>
            <person name="Schwartz D.C."/>
            <person name="Tanaka T."/>
            <person name="Wu J."/>
            <person name="Zhou S."/>
            <person name="Childs K.L."/>
            <person name="Davidson R.M."/>
            <person name="Lin H."/>
            <person name="Quesada-Ocampo L."/>
            <person name="Vaillancourt B."/>
            <person name="Sakai H."/>
            <person name="Lee S.S."/>
            <person name="Kim J."/>
            <person name="Numa H."/>
            <person name="Itoh T."/>
            <person name="Buell C.R."/>
            <person name="Matsumoto T."/>
        </authorList>
    </citation>
    <scope>NUCLEOTIDE SEQUENCE [LARGE SCALE GENOMIC DNA]</scope>
    <source>
        <strain evidence="3">cv. Nipponbare</strain>
    </source>
</reference>
<evidence type="ECO:0000256" key="1">
    <source>
        <dbReference type="SAM" id="MobiDB-lite"/>
    </source>
</evidence>
<dbReference type="PaxDb" id="39947-A0A0P0VWP3"/>
<dbReference type="Proteomes" id="UP000059680">
    <property type="component" value="Chromosome 3"/>
</dbReference>
<dbReference type="InParanoid" id="A0A0P0VWP3"/>
<feature type="compositionally biased region" description="Basic and acidic residues" evidence="1">
    <location>
        <begin position="46"/>
        <end position="57"/>
    </location>
</feature>
<feature type="compositionally biased region" description="Basic and acidic residues" evidence="1">
    <location>
        <begin position="75"/>
        <end position="106"/>
    </location>
</feature>
<gene>
    <name evidence="2" type="ordered locus">Os03g0314450</name>
    <name evidence="2" type="ORF">OSNPB_030314450</name>
</gene>
<evidence type="ECO:0000313" key="2">
    <source>
        <dbReference type="EMBL" id="BAS83891.1"/>
    </source>
</evidence>
<name>A0A0P0VWP3_ORYSJ</name>
<protein>
    <submittedName>
        <fullName evidence="2">Os03g0314450 protein</fullName>
    </submittedName>
</protein>
<reference evidence="2 3" key="2">
    <citation type="journal article" date="2013" name="Plant Cell Physiol.">
        <title>Rice Annotation Project Database (RAP-DB): an integrative and interactive database for rice genomics.</title>
        <authorList>
            <person name="Sakai H."/>
            <person name="Lee S.S."/>
            <person name="Tanaka T."/>
            <person name="Numa H."/>
            <person name="Kim J."/>
            <person name="Kawahara Y."/>
            <person name="Wakimoto H."/>
            <person name="Yang C.C."/>
            <person name="Iwamoto M."/>
            <person name="Abe T."/>
            <person name="Yamada Y."/>
            <person name="Muto A."/>
            <person name="Inokuchi H."/>
            <person name="Ikemura T."/>
            <person name="Matsumoto T."/>
            <person name="Sasaki T."/>
            <person name="Itoh T."/>
        </authorList>
    </citation>
    <scope>NUCLEOTIDE SEQUENCE [LARGE SCALE GENOMIC DNA]</scope>
    <source>
        <strain evidence="3">cv. Nipponbare</strain>
    </source>
</reference>
<reference evidence="3" key="1">
    <citation type="journal article" date="2005" name="Nature">
        <title>The map-based sequence of the rice genome.</title>
        <authorList>
            <consortium name="International rice genome sequencing project (IRGSP)"/>
            <person name="Matsumoto T."/>
            <person name="Wu J."/>
            <person name="Kanamori H."/>
            <person name="Katayose Y."/>
            <person name="Fujisawa M."/>
            <person name="Namiki N."/>
            <person name="Mizuno H."/>
            <person name="Yamamoto K."/>
            <person name="Antonio B.A."/>
            <person name="Baba T."/>
            <person name="Sakata K."/>
            <person name="Nagamura Y."/>
            <person name="Aoki H."/>
            <person name="Arikawa K."/>
            <person name="Arita K."/>
            <person name="Bito T."/>
            <person name="Chiden Y."/>
            <person name="Fujitsuka N."/>
            <person name="Fukunaka R."/>
            <person name="Hamada M."/>
            <person name="Harada C."/>
            <person name="Hayashi A."/>
            <person name="Hijishita S."/>
            <person name="Honda M."/>
            <person name="Hosokawa S."/>
            <person name="Ichikawa Y."/>
            <person name="Idonuma A."/>
            <person name="Iijima M."/>
            <person name="Ikeda M."/>
            <person name="Ikeno M."/>
            <person name="Ito K."/>
            <person name="Ito S."/>
            <person name="Ito T."/>
            <person name="Ito Y."/>
            <person name="Ito Y."/>
            <person name="Iwabuchi A."/>
            <person name="Kamiya K."/>
            <person name="Karasawa W."/>
            <person name="Kurita K."/>
            <person name="Katagiri S."/>
            <person name="Kikuta A."/>
            <person name="Kobayashi H."/>
            <person name="Kobayashi N."/>
            <person name="Machita K."/>
            <person name="Maehara T."/>
            <person name="Masukawa M."/>
            <person name="Mizubayashi T."/>
            <person name="Mukai Y."/>
            <person name="Nagasaki H."/>
            <person name="Nagata Y."/>
            <person name="Naito S."/>
            <person name="Nakashima M."/>
            <person name="Nakama Y."/>
            <person name="Nakamichi Y."/>
            <person name="Nakamura M."/>
            <person name="Meguro A."/>
            <person name="Negishi M."/>
            <person name="Ohta I."/>
            <person name="Ohta T."/>
            <person name="Okamoto M."/>
            <person name="Ono N."/>
            <person name="Saji S."/>
            <person name="Sakaguchi M."/>
            <person name="Sakai K."/>
            <person name="Shibata M."/>
            <person name="Shimokawa T."/>
            <person name="Song J."/>
            <person name="Takazaki Y."/>
            <person name="Terasawa K."/>
            <person name="Tsugane M."/>
            <person name="Tsuji K."/>
            <person name="Ueda S."/>
            <person name="Waki K."/>
            <person name="Yamagata H."/>
            <person name="Yamamoto M."/>
            <person name="Yamamoto S."/>
            <person name="Yamane H."/>
            <person name="Yoshiki S."/>
            <person name="Yoshihara R."/>
            <person name="Yukawa K."/>
            <person name="Zhong H."/>
            <person name="Yano M."/>
            <person name="Yuan Q."/>
            <person name="Ouyang S."/>
            <person name="Liu J."/>
            <person name="Jones K.M."/>
            <person name="Gansberger K."/>
            <person name="Moffat K."/>
            <person name="Hill J."/>
            <person name="Bera J."/>
            <person name="Fadrosh D."/>
            <person name="Jin S."/>
            <person name="Johri S."/>
            <person name="Kim M."/>
            <person name="Overton L."/>
            <person name="Reardon M."/>
            <person name="Tsitrin T."/>
            <person name="Vuong H."/>
            <person name="Weaver B."/>
            <person name="Ciecko A."/>
            <person name="Tallon L."/>
            <person name="Jackson J."/>
            <person name="Pai G."/>
            <person name="Aken S.V."/>
            <person name="Utterback T."/>
            <person name="Reidmuller S."/>
            <person name="Feldblyum T."/>
            <person name="Hsiao J."/>
            <person name="Zismann V."/>
            <person name="Iobst S."/>
            <person name="de Vazeille A.R."/>
            <person name="Buell C.R."/>
            <person name="Ying K."/>
            <person name="Li Y."/>
            <person name="Lu T."/>
            <person name="Huang Y."/>
            <person name="Zhao Q."/>
            <person name="Feng Q."/>
            <person name="Zhang L."/>
            <person name="Zhu J."/>
            <person name="Weng Q."/>
            <person name="Mu J."/>
            <person name="Lu Y."/>
            <person name="Fan D."/>
            <person name="Liu Y."/>
            <person name="Guan J."/>
            <person name="Zhang Y."/>
            <person name="Yu S."/>
            <person name="Liu X."/>
            <person name="Zhang Y."/>
            <person name="Hong G."/>
            <person name="Han B."/>
            <person name="Choisne N."/>
            <person name="Demange N."/>
            <person name="Orjeda G."/>
            <person name="Samain S."/>
            <person name="Cattolico L."/>
            <person name="Pelletier E."/>
            <person name="Couloux A."/>
            <person name="Segurens B."/>
            <person name="Wincker P."/>
            <person name="D'Hont A."/>
            <person name="Scarpelli C."/>
            <person name="Weissenbach J."/>
            <person name="Salanoubat M."/>
            <person name="Quetier F."/>
            <person name="Yu Y."/>
            <person name="Kim H.R."/>
            <person name="Rambo T."/>
            <person name="Currie J."/>
            <person name="Collura K."/>
            <person name="Luo M."/>
            <person name="Yang T."/>
            <person name="Ammiraju J.S.S."/>
            <person name="Engler F."/>
            <person name="Soderlund C."/>
            <person name="Wing R.A."/>
            <person name="Palmer L.E."/>
            <person name="de la Bastide M."/>
            <person name="Spiegel L."/>
            <person name="Nascimento L."/>
            <person name="Zutavern T."/>
            <person name="O'Shaughnessy A."/>
            <person name="Dike S."/>
            <person name="Dedhia N."/>
            <person name="Preston R."/>
            <person name="Balija V."/>
            <person name="McCombie W.R."/>
            <person name="Chow T."/>
            <person name="Chen H."/>
            <person name="Chung M."/>
            <person name="Chen C."/>
            <person name="Shaw J."/>
            <person name="Wu H."/>
            <person name="Hsiao K."/>
            <person name="Chao Y."/>
            <person name="Chu M."/>
            <person name="Cheng C."/>
            <person name="Hour A."/>
            <person name="Lee P."/>
            <person name="Lin S."/>
            <person name="Lin Y."/>
            <person name="Liou J."/>
            <person name="Liu S."/>
            <person name="Hsing Y."/>
            <person name="Raghuvanshi S."/>
            <person name="Mohanty A."/>
            <person name="Bharti A.K."/>
            <person name="Gaur A."/>
            <person name="Gupta V."/>
            <person name="Kumar D."/>
            <person name="Ravi V."/>
            <person name="Vij S."/>
            <person name="Kapur A."/>
            <person name="Khurana P."/>
            <person name="Khurana P."/>
            <person name="Khurana J.P."/>
            <person name="Tyagi A.K."/>
            <person name="Gaikwad K."/>
            <person name="Singh A."/>
            <person name="Dalal V."/>
            <person name="Srivastava S."/>
            <person name="Dixit A."/>
            <person name="Pal A.K."/>
            <person name="Ghazi I.A."/>
            <person name="Yadav M."/>
            <person name="Pandit A."/>
            <person name="Bhargava A."/>
            <person name="Sureshbabu K."/>
            <person name="Batra K."/>
            <person name="Sharma T.R."/>
            <person name="Mohapatra T."/>
            <person name="Singh N.K."/>
            <person name="Messing J."/>
            <person name="Nelson A.B."/>
            <person name="Fuks G."/>
            <person name="Kavchok S."/>
            <person name="Keizer G."/>
            <person name="Linton E."/>
            <person name="Llaca V."/>
            <person name="Song R."/>
            <person name="Tanyolac B."/>
            <person name="Young S."/>
            <person name="Ho-Il K."/>
            <person name="Hahn J.H."/>
            <person name="Sangsakoo G."/>
            <person name="Vanavichit A."/>
            <person name="de Mattos Luiz.A.T."/>
            <person name="Zimmer P.D."/>
            <person name="Malone G."/>
            <person name="Dellagostin O."/>
            <person name="de Oliveira A.C."/>
            <person name="Bevan M."/>
            <person name="Bancroft I."/>
            <person name="Minx P."/>
            <person name="Cordum H."/>
            <person name="Wilson R."/>
            <person name="Cheng Z."/>
            <person name="Jin W."/>
            <person name="Jiang J."/>
            <person name="Leong S.A."/>
            <person name="Iwama H."/>
            <person name="Gojobori T."/>
            <person name="Itoh T."/>
            <person name="Niimura Y."/>
            <person name="Fujii Y."/>
            <person name="Habara T."/>
            <person name="Sakai H."/>
            <person name="Sato Y."/>
            <person name="Wilson G."/>
            <person name="Kumar K."/>
            <person name="McCouch S."/>
            <person name="Juretic N."/>
            <person name="Hoen D."/>
            <person name="Wright S."/>
            <person name="Bruskiewich R."/>
            <person name="Bureau T."/>
            <person name="Miyao A."/>
            <person name="Hirochika H."/>
            <person name="Nishikawa T."/>
            <person name="Kadowaki K."/>
            <person name="Sugiura M."/>
            <person name="Burr B."/>
            <person name="Sasaki T."/>
        </authorList>
    </citation>
    <scope>NUCLEOTIDE SEQUENCE [LARGE SCALE GENOMIC DNA]</scope>
    <source>
        <strain evidence="3">cv. Nipponbare</strain>
    </source>
</reference>
<accession>A0A0P0VWP3</accession>